<keyword evidence="3 4" id="KW-0326">Glycosidase</keyword>
<dbReference type="Gene3D" id="3.20.20.80">
    <property type="entry name" value="Glycosidases"/>
    <property type="match status" value="1"/>
</dbReference>
<evidence type="ECO:0000259" key="5">
    <source>
        <dbReference type="Pfam" id="PF00150"/>
    </source>
</evidence>
<dbReference type="SUPFAM" id="SSF50370">
    <property type="entry name" value="Ricin B-like lectins"/>
    <property type="match status" value="1"/>
</dbReference>
<evidence type="ECO:0000313" key="6">
    <source>
        <dbReference type="EMBL" id="KAF8412987.1"/>
    </source>
</evidence>
<protein>
    <recommendedName>
        <fullName evidence="5">Glycoside hydrolase family 5 domain-containing protein</fullName>
    </recommendedName>
</protein>
<organism evidence="6 7">
    <name type="scientific">Tetracentron sinense</name>
    <name type="common">Spur-leaf</name>
    <dbReference type="NCBI Taxonomy" id="13715"/>
    <lineage>
        <taxon>Eukaryota</taxon>
        <taxon>Viridiplantae</taxon>
        <taxon>Streptophyta</taxon>
        <taxon>Embryophyta</taxon>
        <taxon>Tracheophyta</taxon>
        <taxon>Spermatophyta</taxon>
        <taxon>Magnoliopsida</taxon>
        <taxon>Trochodendrales</taxon>
        <taxon>Trochodendraceae</taxon>
        <taxon>Tetracentron</taxon>
    </lineage>
</organism>
<dbReference type="Pfam" id="PF00150">
    <property type="entry name" value="Cellulase"/>
    <property type="match status" value="1"/>
</dbReference>
<accession>A0A835A2S1</accession>
<dbReference type="EMBL" id="JABCRI010000001">
    <property type="protein sequence ID" value="KAF8412987.1"/>
    <property type="molecule type" value="Genomic_DNA"/>
</dbReference>
<evidence type="ECO:0000256" key="2">
    <source>
        <dbReference type="ARBA" id="ARBA00022801"/>
    </source>
</evidence>
<dbReference type="InterPro" id="IPR001547">
    <property type="entry name" value="Glyco_hydro_5"/>
</dbReference>
<comment type="similarity">
    <text evidence="1 4">Belongs to the glycosyl hydrolase 5 (cellulase A) family.</text>
</comment>
<gene>
    <name evidence="6" type="ORF">HHK36_000959</name>
</gene>
<reference evidence="6 7" key="1">
    <citation type="submission" date="2020-04" db="EMBL/GenBank/DDBJ databases">
        <title>Plant Genome Project.</title>
        <authorList>
            <person name="Zhang R.-G."/>
        </authorList>
    </citation>
    <scope>NUCLEOTIDE SEQUENCE [LARGE SCALE GENOMIC DNA]</scope>
    <source>
        <strain evidence="6">YNK0</strain>
        <tissue evidence="6">Leaf</tissue>
    </source>
</reference>
<evidence type="ECO:0000256" key="1">
    <source>
        <dbReference type="ARBA" id="ARBA00005641"/>
    </source>
</evidence>
<sequence length="403" mass="45114">MVILDNHISKPGWCCSNFDGNGFYGDRYFAPDLWLKGLTRMATMFNGVTCVVGMSLRNELRGSMQNHQYMEQGAEAVHSSNPDVLIILSGLNYDKDFSFLVNYDKDFSFLVKQSVDLTFTGKLVFEVHWYGFSDWKAWETGNANQVCGSVVNNMMRKGGFLLEQGWPLFLSEFGVDQRGSNVNDNSYSLREGVMGMDETYGLLTWNWCGTRNSSFLQRISALQSPFQGPGLSNARVHKIIFHPSTGLCVQRKSGMEPLKLGSCSESDGWTYTPQKLLFIKGTYSCLQADGLSKPAKLTIICSEPGTKWEMISVSKMHLSTKLADDSTVCFNIDSSNTIVTNPCKCLSRDQTCDPGGQWFKLVNSTRSTTITKLSSSKNLLWNSLQKYLFGFESLGLQDERSSQ</sequence>
<dbReference type="InterPro" id="IPR035992">
    <property type="entry name" value="Ricin_B-like_lectins"/>
</dbReference>
<proteinExistence type="inferred from homology"/>
<dbReference type="PANTHER" id="PTHR31263:SF44">
    <property type="entry name" value="OS04G0481200 PROTEIN"/>
    <property type="match status" value="1"/>
</dbReference>
<dbReference type="OrthoDB" id="442731at2759"/>
<keyword evidence="2 4" id="KW-0378">Hydrolase</keyword>
<dbReference type="GO" id="GO:0000272">
    <property type="term" value="P:polysaccharide catabolic process"/>
    <property type="evidence" value="ECO:0007669"/>
    <property type="project" value="InterPro"/>
</dbReference>
<dbReference type="GO" id="GO:0004553">
    <property type="term" value="F:hydrolase activity, hydrolyzing O-glycosyl compounds"/>
    <property type="evidence" value="ECO:0007669"/>
    <property type="project" value="InterPro"/>
</dbReference>
<feature type="domain" description="Glycoside hydrolase family 5" evidence="5">
    <location>
        <begin position="2"/>
        <end position="207"/>
    </location>
</feature>
<keyword evidence="7" id="KW-1185">Reference proteome</keyword>
<dbReference type="Proteomes" id="UP000655225">
    <property type="component" value="Unassembled WGS sequence"/>
</dbReference>
<evidence type="ECO:0000313" key="7">
    <source>
        <dbReference type="Proteomes" id="UP000655225"/>
    </source>
</evidence>
<dbReference type="InterPro" id="IPR017853">
    <property type="entry name" value="GH"/>
</dbReference>
<evidence type="ECO:0000256" key="4">
    <source>
        <dbReference type="RuleBase" id="RU361153"/>
    </source>
</evidence>
<comment type="caution">
    <text evidence="6">The sequence shown here is derived from an EMBL/GenBank/DDBJ whole genome shotgun (WGS) entry which is preliminary data.</text>
</comment>
<name>A0A835A2S1_TETSI</name>
<evidence type="ECO:0000256" key="3">
    <source>
        <dbReference type="ARBA" id="ARBA00023295"/>
    </source>
</evidence>
<dbReference type="SUPFAM" id="SSF51445">
    <property type="entry name" value="(Trans)glycosidases"/>
    <property type="match status" value="1"/>
</dbReference>
<dbReference type="PANTHER" id="PTHR31263">
    <property type="entry name" value="CELLULASE FAMILY PROTEIN (AFU_ORTHOLOGUE AFUA_5G14560)"/>
    <property type="match status" value="1"/>
</dbReference>
<dbReference type="AlphaFoldDB" id="A0A835A2S1"/>